<evidence type="ECO:0000313" key="8">
    <source>
        <dbReference type="Proteomes" id="UP000668403"/>
    </source>
</evidence>
<accession>A0A939QNP2</accession>
<reference evidence="7" key="1">
    <citation type="submission" date="2021-03" db="EMBL/GenBank/DDBJ databases">
        <title>Leucobacter chromiisoli sp. nov., isolated from chromium-containing soil of chemical plant.</title>
        <authorList>
            <person name="Xu Z."/>
        </authorList>
    </citation>
    <scope>NUCLEOTIDE SEQUENCE</scope>
    <source>
        <strain evidence="7">K 70/01</strain>
    </source>
</reference>
<feature type="transmembrane region" description="Helical" evidence="6">
    <location>
        <begin position="89"/>
        <end position="113"/>
    </location>
</feature>
<evidence type="ECO:0000256" key="5">
    <source>
        <dbReference type="SAM" id="MobiDB-lite"/>
    </source>
</evidence>
<feature type="transmembrane region" description="Helical" evidence="6">
    <location>
        <begin position="148"/>
        <end position="171"/>
    </location>
</feature>
<feature type="transmembrane region" description="Helical" evidence="6">
    <location>
        <begin position="119"/>
        <end position="141"/>
    </location>
</feature>
<feature type="transmembrane region" description="Helical" evidence="6">
    <location>
        <begin position="216"/>
        <end position="236"/>
    </location>
</feature>
<dbReference type="Gene3D" id="1.20.1530.20">
    <property type="match status" value="1"/>
</dbReference>
<dbReference type="GO" id="GO:0016020">
    <property type="term" value="C:membrane"/>
    <property type="evidence" value="ECO:0007669"/>
    <property type="project" value="UniProtKB-SubCell"/>
</dbReference>
<feature type="region of interest" description="Disordered" evidence="5">
    <location>
        <begin position="1"/>
        <end position="22"/>
    </location>
</feature>
<name>A0A939QNP2_9MICO</name>
<organism evidence="7 8">
    <name type="scientific">Leucobacter tardus</name>
    <dbReference type="NCBI Taxonomy" id="501483"/>
    <lineage>
        <taxon>Bacteria</taxon>
        <taxon>Bacillati</taxon>
        <taxon>Actinomycetota</taxon>
        <taxon>Actinomycetes</taxon>
        <taxon>Micrococcales</taxon>
        <taxon>Microbacteriaceae</taxon>
        <taxon>Leucobacter</taxon>
    </lineage>
</organism>
<dbReference type="PANTHER" id="PTHR10361">
    <property type="entry name" value="SODIUM-BILE ACID COTRANSPORTER"/>
    <property type="match status" value="1"/>
</dbReference>
<gene>
    <name evidence="7" type="ORF">J4H85_13670</name>
</gene>
<dbReference type="InterPro" id="IPR002657">
    <property type="entry name" value="BilAc:Na_symport/Acr3"/>
</dbReference>
<dbReference type="PANTHER" id="PTHR10361:SF28">
    <property type="entry name" value="P3 PROTEIN-RELATED"/>
    <property type="match status" value="1"/>
</dbReference>
<evidence type="ECO:0000256" key="2">
    <source>
        <dbReference type="ARBA" id="ARBA00022692"/>
    </source>
</evidence>
<dbReference type="Proteomes" id="UP000668403">
    <property type="component" value="Unassembled WGS sequence"/>
</dbReference>
<comment type="subcellular location">
    <subcellularLocation>
        <location evidence="1">Membrane</location>
        <topology evidence="1">Multi-pass membrane protein</topology>
    </subcellularLocation>
</comment>
<keyword evidence="3 6" id="KW-1133">Transmembrane helix</keyword>
<dbReference type="AlphaFoldDB" id="A0A939QNP2"/>
<feature type="transmembrane region" description="Helical" evidence="6">
    <location>
        <begin position="183"/>
        <end position="204"/>
    </location>
</feature>
<evidence type="ECO:0000256" key="6">
    <source>
        <dbReference type="SAM" id="Phobius"/>
    </source>
</evidence>
<feature type="transmembrane region" description="Helical" evidence="6">
    <location>
        <begin position="289"/>
        <end position="312"/>
    </location>
</feature>
<dbReference type="InterPro" id="IPR038770">
    <property type="entry name" value="Na+/solute_symporter_sf"/>
</dbReference>
<feature type="compositionally biased region" description="Low complexity" evidence="5">
    <location>
        <begin position="7"/>
        <end position="22"/>
    </location>
</feature>
<keyword evidence="8" id="KW-1185">Reference proteome</keyword>
<evidence type="ECO:0000256" key="3">
    <source>
        <dbReference type="ARBA" id="ARBA00022989"/>
    </source>
</evidence>
<feature type="transmembrane region" description="Helical" evidence="6">
    <location>
        <begin position="242"/>
        <end position="268"/>
    </location>
</feature>
<evidence type="ECO:0000313" key="7">
    <source>
        <dbReference type="EMBL" id="MBO2991044.1"/>
    </source>
</evidence>
<dbReference type="InterPro" id="IPR004710">
    <property type="entry name" value="Bilac:Na_transpt"/>
</dbReference>
<evidence type="ECO:0000256" key="4">
    <source>
        <dbReference type="ARBA" id="ARBA00023136"/>
    </source>
</evidence>
<keyword evidence="4 6" id="KW-0472">Membrane</keyword>
<dbReference type="EMBL" id="JAGFBF010000006">
    <property type="protein sequence ID" value="MBO2991044.1"/>
    <property type="molecule type" value="Genomic_DNA"/>
</dbReference>
<protein>
    <submittedName>
        <fullName evidence="7">Bile acid:sodium symporter family protein</fullName>
    </submittedName>
</protein>
<proteinExistence type="predicted"/>
<dbReference type="RefSeq" id="WP_208240762.1">
    <property type="nucleotide sequence ID" value="NZ_BAAAQU010000001.1"/>
</dbReference>
<sequence>MPSTDPATAETRPSAASASPTAPAADRTARVAVTVFPLLVLVAGVIGFTLPGPSSTLAPAVPWLLGAIMFCMGLTLTLPDFARIAKRPWMVLIGVVLQYGIMPFLAWIIALTLQLTPELAAGVILVGCAPGGTASNVVTYLSRGDTALSVTVTTCSTLLAPIATPLLTLWIAGAILEVPFQPMMISILQTVLIPVIGGLLVRIVFRSLIVKIQGVFPWLSTIAISLIVAAVVAGSADQIVQAGLLVFVAVVLHNGLGLLLGYLAAWAMRMTQRERRAISVEVGMQNSGLAASLAAAHFSPLAALPAAVFSVWHNLSGALFAMIMGRRPVTDEPVEVGAGR</sequence>
<feature type="transmembrane region" description="Helical" evidence="6">
    <location>
        <begin position="56"/>
        <end position="77"/>
    </location>
</feature>
<dbReference type="Pfam" id="PF01758">
    <property type="entry name" value="SBF"/>
    <property type="match status" value="1"/>
</dbReference>
<comment type="caution">
    <text evidence="7">The sequence shown here is derived from an EMBL/GenBank/DDBJ whole genome shotgun (WGS) entry which is preliminary data.</text>
</comment>
<keyword evidence="2 6" id="KW-0812">Transmembrane</keyword>
<feature type="transmembrane region" description="Helical" evidence="6">
    <location>
        <begin position="31"/>
        <end position="50"/>
    </location>
</feature>
<evidence type="ECO:0000256" key="1">
    <source>
        <dbReference type="ARBA" id="ARBA00004141"/>
    </source>
</evidence>